<gene>
    <name evidence="2" type="ORF">L873DRAFT_1800918</name>
</gene>
<keyword evidence="1" id="KW-1133">Transmembrane helix</keyword>
<protein>
    <submittedName>
        <fullName evidence="2">Uncharacterized protein</fullName>
    </submittedName>
</protein>
<reference evidence="2 3" key="1">
    <citation type="journal article" date="2018" name="Nat. Ecol. Evol.">
        <title>Pezizomycetes genomes reveal the molecular basis of ectomycorrhizal truffle lifestyle.</title>
        <authorList>
            <person name="Murat C."/>
            <person name="Payen T."/>
            <person name="Noel B."/>
            <person name="Kuo A."/>
            <person name="Morin E."/>
            <person name="Chen J."/>
            <person name="Kohler A."/>
            <person name="Krizsan K."/>
            <person name="Balestrini R."/>
            <person name="Da Silva C."/>
            <person name="Montanini B."/>
            <person name="Hainaut M."/>
            <person name="Levati E."/>
            <person name="Barry K.W."/>
            <person name="Belfiori B."/>
            <person name="Cichocki N."/>
            <person name="Clum A."/>
            <person name="Dockter R.B."/>
            <person name="Fauchery L."/>
            <person name="Guy J."/>
            <person name="Iotti M."/>
            <person name="Le Tacon F."/>
            <person name="Lindquist E.A."/>
            <person name="Lipzen A."/>
            <person name="Malagnac F."/>
            <person name="Mello A."/>
            <person name="Molinier V."/>
            <person name="Miyauchi S."/>
            <person name="Poulain J."/>
            <person name="Riccioni C."/>
            <person name="Rubini A."/>
            <person name="Sitrit Y."/>
            <person name="Splivallo R."/>
            <person name="Traeger S."/>
            <person name="Wang M."/>
            <person name="Zifcakova L."/>
            <person name="Wipf D."/>
            <person name="Zambonelli A."/>
            <person name="Paolocci F."/>
            <person name="Nowrousian M."/>
            <person name="Ottonello S."/>
            <person name="Baldrian P."/>
            <person name="Spatafora J.W."/>
            <person name="Henrissat B."/>
            <person name="Nagy L.G."/>
            <person name="Aury J.M."/>
            <person name="Wincker P."/>
            <person name="Grigoriev I.V."/>
            <person name="Bonfante P."/>
            <person name="Martin F.M."/>
        </authorList>
    </citation>
    <scope>NUCLEOTIDE SEQUENCE [LARGE SCALE GENOMIC DNA]</scope>
    <source>
        <strain evidence="2 3">120613-1</strain>
    </source>
</reference>
<dbReference type="AlphaFoldDB" id="A0A3N4JZ48"/>
<dbReference type="EMBL" id="ML120363">
    <property type="protein sequence ID" value="RPB03323.1"/>
    <property type="molecule type" value="Genomic_DNA"/>
</dbReference>
<keyword evidence="1" id="KW-0812">Transmembrane</keyword>
<evidence type="ECO:0000313" key="2">
    <source>
        <dbReference type="EMBL" id="RPB03323.1"/>
    </source>
</evidence>
<accession>A0A3N4JZ48</accession>
<proteinExistence type="predicted"/>
<dbReference type="Proteomes" id="UP000276215">
    <property type="component" value="Unassembled WGS sequence"/>
</dbReference>
<keyword evidence="3" id="KW-1185">Reference proteome</keyword>
<feature type="transmembrane region" description="Helical" evidence="1">
    <location>
        <begin position="31"/>
        <end position="49"/>
    </location>
</feature>
<keyword evidence="1" id="KW-0472">Membrane</keyword>
<name>A0A3N4JZ48_9PEZI</name>
<evidence type="ECO:0000256" key="1">
    <source>
        <dbReference type="SAM" id="Phobius"/>
    </source>
</evidence>
<sequence>MASLHQAKCSRVQHIMKLQCTMWFTVVDARLVAVLILVTSITGLSVCLFEN</sequence>
<evidence type="ECO:0000313" key="3">
    <source>
        <dbReference type="Proteomes" id="UP000276215"/>
    </source>
</evidence>
<organism evidence="2 3">
    <name type="scientific">Choiromyces venosus 120613-1</name>
    <dbReference type="NCBI Taxonomy" id="1336337"/>
    <lineage>
        <taxon>Eukaryota</taxon>
        <taxon>Fungi</taxon>
        <taxon>Dikarya</taxon>
        <taxon>Ascomycota</taxon>
        <taxon>Pezizomycotina</taxon>
        <taxon>Pezizomycetes</taxon>
        <taxon>Pezizales</taxon>
        <taxon>Tuberaceae</taxon>
        <taxon>Choiromyces</taxon>
    </lineage>
</organism>